<reference evidence="2 3" key="1">
    <citation type="submission" date="2019-06" db="EMBL/GenBank/DDBJ databases">
        <title>Sequencing the genomes of 1000 actinobacteria strains.</title>
        <authorList>
            <person name="Klenk H.-P."/>
        </authorList>
    </citation>
    <scope>NUCLEOTIDE SEQUENCE [LARGE SCALE GENOMIC DNA]</scope>
    <source>
        <strain evidence="2 3">DSM 45015</strain>
    </source>
</reference>
<feature type="transmembrane region" description="Helical" evidence="1">
    <location>
        <begin position="83"/>
        <end position="105"/>
    </location>
</feature>
<feature type="transmembrane region" description="Helical" evidence="1">
    <location>
        <begin position="175"/>
        <end position="195"/>
    </location>
</feature>
<evidence type="ECO:0000256" key="1">
    <source>
        <dbReference type="SAM" id="Phobius"/>
    </source>
</evidence>
<dbReference type="Proteomes" id="UP000317422">
    <property type="component" value="Unassembled WGS sequence"/>
</dbReference>
<dbReference type="Gene3D" id="1.20.1300.10">
    <property type="entry name" value="Fumarate reductase/succinate dehydrogenase, transmembrane subunit"/>
    <property type="match status" value="1"/>
</dbReference>
<keyword evidence="1" id="KW-1133">Transmembrane helix</keyword>
<comment type="caution">
    <text evidence="2">The sequence shown here is derived from an EMBL/GenBank/DDBJ whole genome shotgun (WGS) entry which is preliminary data.</text>
</comment>
<dbReference type="AlphaFoldDB" id="A0A543NLT4"/>
<name>A0A543NLT4_9ACTN</name>
<evidence type="ECO:0000313" key="2">
    <source>
        <dbReference type="EMBL" id="TQN32786.1"/>
    </source>
</evidence>
<dbReference type="NCBIfam" id="TIGR02046">
    <property type="entry name" value="sdhC_b558_fam"/>
    <property type="match status" value="1"/>
</dbReference>
<feature type="transmembrane region" description="Helical" evidence="1">
    <location>
        <begin position="27"/>
        <end position="49"/>
    </location>
</feature>
<keyword evidence="1" id="KW-0472">Membrane</keyword>
<dbReference type="EMBL" id="VFQC01000001">
    <property type="protein sequence ID" value="TQN32786.1"/>
    <property type="molecule type" value="Genomic_DNA"/>
</dbReference>
<organism evidence="2 3">
    <name type="scientific">Haloactinospora alba</name>
    <dbReference type="NCBI Taxonomy" id="405555"/>
    <lineage>
        <taxon>Bacteria</taxon>
        <taxon>Bacillati</taxon>
        <taxon>Actinomycetota</taxon>
        <taxon>Actinomycetes</taxon>
        <taxon>Streptosporangiales</taxon>
        <taxon>Nocardiopsidaceae</taxon>
        <taxon>Haloactinospora</taxon>
    </lineage>
</organism>
<dbReference type="SUPFAM" id="SSF81343">
    <property type="entry name" value="Fumarate reductase respiratory complex transmembrane subunits"/>
    <property type="match status" value="1"/>
</dbReference>
<evidence type="ECO:0000313" key="3">
    <source>
        <dbReference type="Proteomes" id="UP000317422"/>
    </source>
</evidence>
<proteinExistence type="predicted"/>
<dbReference type="InterPro" id="IPR034804">
    <property type="entry name" value="SQR/QFR_C/D"/>
</dbReference>
<dbReference type="CDD" id="cd03498">
    <property type="entry name" value="SQR_TypeB_2_TM"/>
    <property type="match status" value="1"/>
</dbReference>
<accession>A0A543NLT4</accession>
<protein>
    <submittedName>
        <fullName evidence="2">Succinate dehydrogenase subunit C</fullName>
    </submittedName>
</protein>
<dbReference type="GO" id="GO:0016020">
    <property type="term" value="C:membrane"/>
    <property type="evidence" value="ECO:0007669"/>
    <property type="project" value="InterPro"/>
</dbReference>
<sequence>MLTAHKVPPVANSTLVKQRSEAFGSAVALKSAMALTGVILVLFLIAHMYGNLMIFGGQQTFDTYSQHLREIGEPMLPHEGFLWIMRVVLLASVLVHAYAAFALWARANRARPAGQRYVVKKSAQTPSRKYATQTMRWGGIIVVLFVVYHVLHLTTNTIHPGGASASPYERVVNGFQVWWVTLSYVIALLAVGLHLRHGIWSALATLGLNRQSREGALHVVSNVLAAVITVGFLVPPFSVLFGLVS</sequence>
<dbReference type="InterPro" id="IPR011138">
    <property type="entry name" value="Cytochrome_b-558"/>
</dbReference>
<gene>
    <name evidence="2" type="ORF">FHX37_2769</name>
</gene>
<keyword evidence="3" id="KW-1185">Reference proteome</keyword>
<feature type="transmembrane region" description="Helical" evidence="1">
    <location>
        <begin position="137"/>
        <end position="155"/>
    </location>
</feature>
<keyword evidence="1" id="KW-0812">Transmembrane</keyword>
<feature type="transmembrane region" description="Helical" evidence="1">
    <location>
        <begin position="216"/>
        <end position="244"/>
    </location>
</feature>